<protein>
    <submittedName>
        <fullName evidence="10">PTS mannose transporter subunit IID</fullName>
    </submittedName>
</protein>
<sequence length="283" mass="31303">MADNATVTTPERKLTHKDMVASFWRSGFFQGSWNYERVQNIGFCFQLIPAIRRLYPDDKQGRADAMKRQLTFMQITPIMASLIGGIMMAMEEEKANGTDIDDATITSLKVGMMGPMAGVGDPIFWGTIRPVLGAFAASLALSGLGIVAPLIFFIVWNAIRLSSRWYLQKIGYEQGTNIVENLGGGLVQKLTMGASILGMFIMGALVPRWTAVNMPLVISKVTTDGKTTVTTLQDVFDQLLPGLAPLLLMFFCLWLLRKKVNAVWIIFLLFALGIFGYWIGLFG</sequence>
<comment type="subcellular location">
    <subcellularLocation>
        <location evidence="1">Cell membrane</location>
        <topology evidence="1">Multi-pass membrane protein</topology>
    </subcellularLocation>
</comment>
<evidence type="ECO:0000256" key="7">
    <source>
        <dbReference type="ARBA" id="ARBA00022989"/>
    </source>
</evidence>
<keyword evidence="2" id="KW-0813">Transport</keyword>
<dbReference type="OrthoDB" id="9795582at2"/>
<keyword evidence="6 9" id="KW-0812">Transmembrane</keyword>
<evidence type="ECO:0000256" key="6">
    <source>
        <dbReference type="ARBA" id="ARBA00022692"/>
    </source>
</evidence>
<evidence type="ECO:0000313" key="10">
    <source>
        <dbReference type="EMBL" id="PWF99409.1"/>
    </source>
</evidence>
<keyword evidence="8 9" id="KW-0472">Membrane</keyword>
<keyword evidence="7 9" id="KW-1133">Transmembrane helix</keyword>
<evidence type="ECO:0000313" key="11">
    <source>
        <dbReference type="Proteomes" id="UP000245080"/>
    </source>
</evidence>
<evidence type="ECO:0000256" key="8">
    <source>
        <dbReference type="ARBA" id="ARBA00023136"/>
    </source>
</evidence>
<evidence type="ECO:0000256" key="9">
    <source>
        <dbReference type="SAM" id="Phobius"/>
    </source>
</evidence>
<evidence type="ECO:0000256" key="3">
    <source>
        <dbReference type="ARBA" id="ARBA00022475"/>
    </source>
</evidence>
<evidence type="ECO:0000256" key="4">
    <source>
        <dbReference type="ARBA" id="ARBA00022597"/>
    </source>
</evidence>
<dbReference type="InterPro" id="IPR004704">
    <property type="entry name" value="PTS_IID_man"/>
</dbReference>
<gene>
    <name evidence="10" type="ORF">DCM90_08120</name>
</gene>
<keyword evidence="4" id="KW-0762">Sugar transport</keyword>
<feature type="transmembrane region" description="Helical" evidence="9">
    <location>
        <begin position="263"/>
        <end position="280"/>
    </location>
</feature>
<feature type="transmembrane region" description="Helical" evidence="9">
    <location>
        <begin position="238"/>
        <end position="256"/>
    </location>
</feature>
<dbReference type="GO" id="GO:0005886">
    <property type="term" value="C:plasma membrane"/>
    <property type="evidence" value="ECO:0007669"/>
    <property type="project" value="UniProtKB-SubCell"/>
</dbReference>
<keyword evidence="11" id="KW-1185">Reference proteome</keyword>
<dbReference type="PROSITE" id="PS51108">
    <property type="entry name" value="PTS_EIID"/>
    <property type="match status" value="1"/>
</dbReference>
<keyword evidence="5" id="KW-0598">Phosphotransferase system</keyword>
<dbReference type="PANTHER" id="PTHR32502">
    <property type="entry name" value="N-ACETYLGALACTOSAMINE PERMEASE II COMPONENT-RELATED"/>
    <property type="match status" value="1"/>
</dbReference>
<reference evidence="10 11" key="1">
    <citation type="journal article" date="2018" name="Int. J. Syst. Evol. Microbiol.">
        <title>Lactobacillus bambusae sp. nov., isolated from a traditional fermented Ma-bamboo shoots of Taiwan.</title>
        <authorList>
            <person name="Wang L.-T."/>
        </authorList>
    </citation>
    <scope>NUCLEOTIDE SEQUENCE [LARGE SCALE GENOMIC DNA]</scope>
    <source>
        <strain evidence="10 11">BS-W1</strain>
    </source>
</reference>
<dbReference type="Proteomes" id="UP000245080">
    <property type="component" value="Unassembled WGS sequence"/>
</dbReference>
<dbReference type="RefSeq" id="WP_109250867.1">
    <property type="nucleotide sequence ID" value="NZ_QCXQ01000006.1"/>
</dbReference>
<evidence type="ECO:0000256" key="5">
    <source>
        <dbReference type="ARBA" id="ARBA00022683"/>
    </source>
</evidence>
<dbReference type="GO" id="GO:0009401">
    <property type="term" value="P:phosphoenolpyruvate-dependent sugar phosphotransferase system"/>
    <property type="evidence" value="ECO:0007669"/>
    <property type="project" value="UniProtKB-KW"/>
</dbReference>
<feature type="transmembrane region" description="Helical" evidence="9">
    <location>
        <begin position="70"/>
        <end position="90"/>
    </location>
</feature>
<dbReference type="NCBIfam" id="NF008315">
    <property type="entry name" value="PRK11103.1"/>
    <property type="match status" value="1"/>
</dbReference>
<evidence type="ECO:0000256" key="2">
    <source>
        <dbReference type="ARBA" id="ARBA00022448"/>
    </source>
</evidence>
<keyword evidence="3" id="KW-1003">Cell membrane</keyword>
<organism evidence="10 11">
    <name type="scientific">Levilactobacillus bambusae</name>
    <dbReference type="NCBI Taxonomy" id="2024736"/>
    <lineage>
        <taxon>Bacteria</taxon>
        <taxon>Bacillati</taxon>
        <taxon>Bacillota</taxon>
        <taxon>Bacilli</taxon>
        <taxon>Lactobacillales</taxon>
        <taxon>Lactobacillaceae</taxon>
        <taxon>Levilactobacillus</taxon>
    </lineage>
</organism>
<proteinExistence type="predicted"/>
<accession>A0A2V1MZ98</accession>
<name>A0A2V1MZ98_9LACO</name>
<evidence type="ECO:0000256" key="1">
    <source>
        <dbReference type="ARBA" id="ARBA00004651"/>
    </source>
</evidence>
<dbReference type="PANTHER" id="PTHR32502:SF5">
    <property type="entry name" value="N-ACETYLGALACTOSAMINE PERMEASE IID COMPONENT-RELATED"/>
    <property type="match status" value="1"/>
</dbReference>
<dbReference type="Pfam" id="PF03613">
    <property type="entry name" value="EIID-AGA"/>
    <property type="match status" value="1"/>
</dbReference>
<dbReference type="AlphaFoldDB" id="A0A2V1MZ98"/>
<dbReference type="NCBIfam" id="TIGR00828">
    <property type="entry name" value="EIID-AGA"/>
    <property type="match status" value="1"/>
</dbReference>
<feature type="transmembrane region" description="Helical" evidence="9">
    <location>
        <begin position="134"/>
        <end position="159"/>
    </location>
</feature>
<comment type="caution">
    <text evidence="10">The sequence shown here is derived from an EMBL/GenBank/DDBJ whole genome shotgun (WGS) entry which is preliminary data.</text>
</comment>
<dbReference type="InterPro" id="IPR050303">
    <property type="entry name" value="GatZ_KbaZ_carbometab"/>
</dbReference>
<dbReference type="EMBL" id="QCXQ01000006">
    <property type="protein sequence ID" value="PWF99409.1"/>
    <property type="molecule type" value="Genomic_DNA"/>
</dbReference>
<feature type="transmembrane region" description="Helical" evidence="9">
    <location>
        <begin position="196"/>
        <end position="218"/>
    </location>
</feature>